<accession>A0A1T3P3S1</accession>
<dbReference type="RefSeq" id="WP_078978044.1">
    <property type="nucleotide sequence ID" value="NZ_MWQN01000001.1"/>
</dbReference>
<name>A0A1T3P3S1_9ACTN</name>
<comment type="caution">
    <text evidence="1">The sequence shown here is derived from an EMBL/GenBank/DDBJ whole genome shotgun (WGS) entry which is preliminary data.</text>
</comment>
<dbReference type="Proteomes" id="UP000190037">
    <property type="component" value="Unassembled WGS sequence"/>
</dbReference>
<organism evidence="1 2">
    <name type="scientific">Embleya scabrispora</name>
    <dbReference type="NCBI Taxonomy" id="159449"/>
    <lineage>
        <taxon>Bacteria</taxon>
        <taxon>Bacillati</taxon>
        <taxon>Actinomycetota</taxon>
        <taxon>Actinomycetes</taxon>
        <taxon>Kitasatosporales</taxon>
        <taxon>Streptomycetaceae</taxon>
        <taxon>Embleya</taxon>
    </lineage>
</organism>
<evidence type="ECO:0000313" key="1">
    <source>
        <dbReference type="EMBL" id="OPC83748.1"/>
    </source>
</evidence>
<dbReference type="EMBL" id="MWQN01000001">
    <property type="protein sequence ID" value="OPC83748.1"/>
    <property type="molecule type" value="Genomic_DNA"/>
</dbReference>
<reference evidence="1 2" key="1">
    <citation type="submission" date="2017-03" db="EMBL/GenBank/DDBJ databases">
        <title>Draft genome sequence of Streptomyces scabrisporus NF3, endophyte isolated from Amphipterygium adstringens.</title>
        <authorList>
            <person name="Vazquez M."/>
            <person name="Ceapa C.D."/>
            <person name="Rodriguez Luna D."/>
            <person name="Sanchez Esquivel S."/>
        </authorList>
    </citation>
    <scope>NUCLEOTIDE SEQUENCE [LARGE SCALE GENOMIC DNA]</scope>
    <source>
        <strain evidence="1 2">NF3</strain>
    </source>
</reference>
<keyword evidence="2" id="KW-1185">Reference proteome</keyword>
<dbReference type="AlphaFoldDB" id="A0A1T3P3S1"/>
<evidence type="ECO:0000313" key="2">
    <source>
        <dbReference type="Proteomes" id="UP000190037"/>
    </source>
</evidence>
<sequence length="76" mass="8242">MALLEAIGSVIVYFEMIDAWLYALDVSSADMGGFETVGGRMVWLEMSHSEMVGTRDACGMGRTGQELLAGCDSWES</sequence>
<proteinExistence type="predicted"/>
<gene>
    <name evidence="1" type="ORF">B4N89_24915</name>
</gene>
<protein>
    <submittedName>
        <fullName evidence="1">Uncharacterized protein</fullName>
    </submittedName>
</protein>